<dbReference type="InterPro" id="IPR015269">
    <property type="entry name" value="UPF0029_Impact_C"/>
</dbReference>
<sequence length="204" mass="22203">MTKDYQRPVACSVHEIEIKNSRFIAIIAPAFSAGDCAELLTRAQMEWPKASHYCTASIVGSPTNQPTLASSDDGEPSGTAGRPMLMVLQNAGLGDIAAVVVRYFGGTKLGTGGLQRAYSQSVAEALETLKTELVVYRCNYQLSYPYELQGNIESLWKQFDIRVVQSDFAERVKQTVGVIPEQLDALQAKLDAVSQGQVKLTLVD</sequence>
<dbReference type="PANTHER" id="PTHR16301:SF20">
    <property type="entry name" value="IMPACT FAMILY MEMBER YIGZ"/>
    <property type="match status" value="1"/>
</dbReference>
<proteinExistence type="inferred from homology"/>
<dbReference type="InterPro" id="IPR036956">
    <property type="entry name" value="Impact_N_sf"/>
</dbReference>
<dbReference type="InterPro" id="IPR001498">
    <property type="entry name" value="Impact_N"/>
</dbReference>
<evidence type="ECO:0000313" key="5">
    <source>
        <dbReference type="Proteomes" id="UP000295531"/>
    </source>
</evidence>
<comment type="caution">
    <text evidence="4">The sequence shown here is derived from an EMBL/GenBank/DDBJ whole genome shotgun (WGS) entry which is preliminary data.</text>
</comment>
<dbReference type="Gene3D" id="3.30.70.240">
    <property type="match status" value="1"/>
</dbReference>
<dbReference type="InterPro" id="IPR035647">
    <property type="entry name" value="EFG_III/V"/>
</dbReference>
<reference evidence="4 5" key="1">
    <citation type="submission" date="2019-03" db="EMBL/GenBank/DDBJ databases">
        <title>Freshwater and sediment microbial communities from various areas in North America, analyzing microbe dynamics in response to fracking.</title>
        <authorList>
            <person name="Lamendella R."/>
        </authorList>
    </citation>
    <scope>NUCLEOTIDE SEQUENCE [LARGE SCALE GENOMIC DNA]</scope>
    <source>
        <strain evidence="4 5">18_TX</strain>
    </source>
</reference>
<organism evidence="4 5">
    <name type="scientific">Idiomarina aquatica</name>
    <dbReference type="NCBI Taxonomy" id="1327752"/>
    <lineage>
        <taxon>Bacteria</taxon>
        <taxon>Pseudomonadati</taxon>
        <taxon>Pseudomonadota</taxon>
        <taxon>Gammaproteobacteria</taxon>
        <taxon>Alteromonadales</taxon>
        <taxon>Idiomarinaceae</taxon>
        <taxon>Idiomarina</taxon>
    </lineage>
</organism>
<dbReference type="EMBL" id="SNXI01000028">
    <property type="protein sequence ID" value="TDP27570.1"/>
    <property type="molecule type" value="Genomic_DNA"/>
</dbReference>
<dbReference type="NCBIfam" id="TIGR00257">
    <property type="entry name" value="IMPACT_YIGZ"/>
    <property type="match status" value="1"/>
</dbReference>
<dbReference type="SUPFAM" id="SSF54211">
    <property type="entry name" value="Ribosomal protein S5 domain 2-like"/>
    <property type="match status" value="1"/>
</dbReference>
<evidence type="ECO:0000259" key="2">
    <source>
        <dbReference type="Pfam" id="PF01205"/>
    </source>
</evidence>
<dbReference type="OrthoDB" id="9813771at2"/>
<dbReference type="SUPFAM" id="SSF54980">
    <property type="entry name" value="EF-G C-terminal domain-like"/>
    <property type="match status" value="1"/>
</dbReference>
<dbReference type="PANTHER" id="PTHR16301">
    <property type="entry name" value="IMPACT-RELATED"/>
    <property type="match status" value="1"/>
</dbReference>
<dbReference type="InterPro" id="IPR020568">
    <property type="entry name" value="Ribosomal_Su5_D2-typ_SF"/>
</dbReference>
<dbReference type="Gene3D" id="3.30.230.30">
    <property type="entry name" value="Impact, N-terminal domain"/>
    <property type="match status" value="1"/>
</dbReference>
<accession>A0A4R6NXD7</accession>
<dbReference type="AlphaFoldDB" id="A0A4R6NXD7"/>
<feature type="domain" description="Impact N-terminal" evidence="2">
    <location>
        <begin position="19"/>
        <end position="126"/>
    </location>
</feature>
<evidence type="ECO:0000259" key="3">
    <source>
        <dbReference type="Pfam" id="PF09186"/>
    </source>
</evidence>
<keyword evidence="5" id="KW-1185">Reference proteome</keyword>
<feature type="domain" description="UPF0029" evidence="3">
    <location>
        <begin position="143"/>
        <end position="197"/>
    </location>
</feature>
<dbReference type="GO" id="GO:0006446">
    <property type="term" value="P:regulation of translational initiation"/>
    <property type="evidence" value="ECO:0007669"/>
    <property type="project" value="TreeGrafter"/>
</dbReference>
<dbReference type="InterPro" id="IPR023582">
    <property type="entry name" value="Impact"/>
</dbReference>
<dbReference type="GO" id="GO:0043168">
    <property type="term" value="F:anion binding"/>
    <property type="evidence" value="ECO:0007669"/>
    <property type="project" value="UniProtKB-ARBA"/>
</dbReference>
<dbReference type="GO" id="GO:0017111">
    <property type="term" value="F:ribonucleoside triphosphate phosphatase activity"/>
    <property type="evidence" value="ECO:0007669"/>
    <property type="project" value="UniProtKB-ARBA"/>
</dbReference>
<dbReference type="GO" id="GO:0005737">
    <property type="term" value="C:cytoplasm"/>
    <property type="evidence" value="ECO:0007669"/>
    <property type="project" value="TreeGrafter"/>
</dbReference>
<dbReference type="Pfam" id="PF09186">
    <property type="entry name" value="DUF1949"/>
    <property type="match status" value="1"/>
</dbReference>
<dbReference type="RefSeq" id="WP_133540772.1">
    <property type="nucleotide sequence ID" value="NZ_SNXI01000028.1"/>
</dbReference>
<dbReference type="InterPro" id="IPR020569">
    <property type="entry name" value="UPF0029_Impact_CS"/>
</dbReference>
<gene>
    <name evidence="4" type="ORF">DEU29_12813</name>
</gene>
<evidence type="ECO:0000313" key="4">
    <source>
        <dbReference type="EMBL" id="TDP27570.1"/>
    </source>
</evidence>
<comment type="similarity">
    <text evidence="1">Belongs to the IMPACT family.</text>
</comment>
<dbReference type="InterPro" id="IPR015796">
    <property type="entry name" value="Impact_YigZ-like"/>
</dbReference>
<protein>
    <submittedName>
        <fullName evidence="4">Putative YigZ family protein</fullName>
    </submittedName>
</protein>
<evidence type="ECO:0000256" key="1">
    <source>
        <dbReference type="ARBA" id="ARBA00007665"/>
    </source>
</evidence>
<dbReference type="GO" id="GO:0032561">
    <property type="term" value="F:guanyl ribonucleotide binding"/>
    <property type="evidence" value="ECO:0007669"/>
    <property type="project" value="UniProtKB-ARBA"/>
</dbReference>
<dbReference type="Pfam" id="PF01205">
    <property type="entry name" value="Impact_N"/>
    <property type="match status" value="1"/>
</dbReference>
<dbReference type="PROSITE" id="PS00910">
    <property type="entry name" value="UPF0029"/>
    <property type="match status" value="1"/>
</dbReference>
<dbReference type="Proteomes" id="UP000295531">
    <property type="component" value="Unassembled WGS sequence"/>
</dbReference>
<name>A0A4R6NXD7_9GAMM</name>